<dbReference type="GO" id="GO:0005524">
    <property type="term" value="F:ATP binding"/>
    <property type="evidence" value="ECO:0007669"/>
    <property type="project" value="UniProtKB-UniRule"/>
</dbReference>
<keyword evidence="5 10" id="KW-0547">Nucleotide-binding</keyword>
<feature type="binding site" evidence="10">
    <location>
        <begin position="7"/>
        <end position="15"/>
    </location>
    <ligand>
        <name>ATP</name>
        <dbReference type="ChEBI" id="CHEBI:30616"/>
    </ligand>
</feature>
<evidence type="ECO:0000256" key="9">
    <source>
        <dbReference type="ARBA" id="ARBA00048478"/>
    </source>
</evidence>
<evidence type="ECO:0000256" key="3">
    <source>
        <dbReference type="ARBA" id="ARBA00022490"/>
    </source>
</evidence>
<dbReference type="Gene3D" id="3.40.50.300">
    <property type="entry name" value="P-loop containing nucleotide triphosphate hydrolases"/>
    <property type="match status" value="1"/>
</dbReference>
<dbReference type="EMBL" id="DTAK01000038">
    <property type="protein sequence ID" value="HGU59536.1"/>
    <property type="molecule type" value="Genomic_DNA"/>
</dbReference>
<evidence type="ECO:0000313" key="12">
    <source>
        <dbReference type="EMBL" id="HGU59536.1"/>
    </source>
</evidence>
<evidence type="ECO:0000256" key="7">
    <source>
        <dbReference type="ARBA" id="ARBA00022840"/>
    </source>
</evidence>
<comment type="caution">
    <text evidence="11">The sequence shown here is derived from an EMBL/GenBank/DDBJ whole genome shotgun (WGS) entry which is preliminary data.</text>
</comment>
<dbReference type="CDD" id="cd02020">
    <property type="entry name" value="CMPK"/>
    <property type="match status" value="1"/>
</dbReference>
<comment type="similarity">
    <text evidence="2 10">Belongs to the cytidylate kinase family. Type 2 subfamily.</text>
</comment>
<dbReference type="GO" id="GO:0036431">
    <property type="term" value="F:dCMP kinase activity"/>
    <property type="evidence" value="ECO:0007669"/>
    <property type="project" value="InterPro"/>
</dbReference>
<keyword evidence="6 10" id="KW-0418">Kinase</keyword>
<organism evidence="11">
    <name type="scientific">Geoglobus ahangari</name>
    <dbReference type="NCBI Taxonomy" id="113653"/>
    <lineage>
        <taxon>Archaea</taxon>
        <taxon>Methanobacteriati</taxon>
        <taxon>Methanobacteriota</taxon>
        <taxon>Archaeoglobi</taxon>
        <taxon>Archaeoglobales</taxon>
        <taxon>Archaeoglobaceae</taxon>
        <taxon>Geoglobus</taxon>
    </lineage>
</organism>
<dbReference type="HAMAP" id="MF_00239">
    <property type="entry name" value="Cytidyl_kinase_type2"/>
    <property type="match status" value="1"/>
</dbReference>
<name>A0A7C3UCA3_9EURY</name>
<evidence type="ECO:0000256" key="1">
    <source>
        <dbReference type="ARBA" id="ARBA00004496"/>
    </source>
</evidence>
<dbReference type="EC" id="2.7.4.25" evidence="10"/>
<comment type="catalytic activity">
    <reaction evidence="8 10">
        <text>dCMP + ATP = dCDP + ADP</text>
        <dbReference type="Rhea" id="RHEA:25094"/>
        <dbReference type="ChEBI" id="CHEBI:30616"/>
        <dbReference type="ChEBI" id="CHEBI:57566"/>
        <dbReference type="ChEBI" id="CHEBI:58593"/>
        <dbReference type="ChEBI" id="CHEBI:456216"/>
        <dbReference type="EC" id="2.7.4.25"/>
    </reaction>
</comment>
<keyword evidence="3 10" id="KW-0963">Cytoplasm</keyword>
<protein>
    <recommendedName>
        <fullName evidence="10">Cytidylate kinase</fullName>
        <shortName evidence="10">CK</shortName>
        <ecNumber evidence="10">2.7.4.25</ecNumber>
    </recommendedName>
    <alternativeName>
        <fullName evidence="10">Cytidine monophosphate kinase</fullName>
        <shortName evidence="10">CMP kinase</shortName>
    </alternativeName>
</protein>
<gene>
    <name evidence="10" type="primary">cmk</name>
    <name evidence="13" type="ORF">ENL48_02625</name>
    <name evidence="12" type="ORF">ENT89_05110</name>
    <name evidence="11" type="ORF">ENX77_05570</name>
</gene>
<dbReference type="AlphaFoldDB" id="A0A7C3UCA3"/>
<proteinExistence type="inferred from homology"/>
<sequence length="173" mass="19932">MKITISGPPGSGTTTVARKLSERLEIPLISAGEIFRRLAMERGMTLEEFSKLAESDPEIDSLIDHKQKELSLQYDSGIFEGRLSGWMIDADLKVWIYCKADIRYGRIAKREKKPIEVVRAETKLREESERKRYLKIYGIDIDDLSVYHLAINSEKFNPDQIVEIILKTLELMK</sequence>
<comment type="catalytic activity">
    <reaction evidence="9 10">
        <text>CMP + ATP = CDP + ADP</text>
        <dbReference type="Rhea" id="RHEA:11600"/>
        <dbReference type="ChEBI" id="CHEBI:30616"/>
        <dbReference type="ChEBI" id="CHEBI:58069"/>
        <dbReference type="ChEBI" id="CHEBI:60377"/>
        <dbReference type="ChEBI" id="CHEBI:456216"/>
        <dbReference type="EC" id="2.7.4.25"/>
    </reaction>
</comment>
<evidence type="ECO:0000256" key="6">
    <source>
        <dbReference type="ARBA" id="ARBA00022777"/>
    </source>
</evidence>
<evidence type="ECO:0000256" key="10">
    <source>
        <dbReference type="HAMAP-Rule" id="MF_00239"/>
    </source>
</evidence>
<accession>A0A7C3UCA3</accession>
<keyword evidence="4 10" id="KW-0808">Transferase</keyword>
<dbReference type="SUPFAM" id="SSF52540">
    <property type="entry name" value="P-loop containing nucleoside triphosphate hydrolases"/>
    <property type="match status" value="1"/>
</dbReference>
<dbReference type="NCBIfam" id="TIGR02173">
    <property type="entry name" value="cyt_kin_arch"/>
    <property type="match status" value="1"/>
</dbReference>
<evidence type="ECO:0000256" key="4">
    <source>
        <dbReference type="ARBA" id="ARBA00022679"/>
    </source>
</evidence>
<evidence type="ECO:0000256" key="5">
    <source>
        <dbReference type="ARBA" id="ARBA00022741"/>
    </source>
</evidence>
<dbReference type="InterPro" id="IPR011892">
    <property type="entry name" value="Cyt_kin_arch"/>
</dbReference>
<dbReference type="Pfam" id="PF13189">
    <property type="entry name" value="Cytidylate_kin2"/>
    <property type="match status" value="1"/>
</dbReference>
<reference evidence="11" key="1">
    <citation type="journal article" date="2020" name="mSystems">
        <title>Genome- and Community-Level Interaction Insights into Carbon Utilization and Element Cycling Functions of Hydrothermarchaeota in Hydrothermal Sediment.</title>
        <authorList>
            <person name="Zhou Z."/>
            <person name="Liu Y."/>
            <person name="Xu W."/>
            <person name="Pan J."/>
            <person name="Luo Z.H."/>
            <person name="Li M."/>
        </authorList>
    </citation>
    <scope>NUCLEOTIDE SEQUENCE [LARGE SCALE GENOMIC DNA]</scope>
    <source>
        <strain evidence="13">SpSt-10</strain>
        <strain evidence="12">SpSt-62</strain>
        <strain evidence="11">SpSt-97</strain>
    </source>
</reference>
<dbReference type="EMBL" id="DRUC01000044">
    <property type="protein sequence ID" value="HHF48107.1"/>
    <property type="molecule type" value="Genomic_DNA"/>
</dbReference>
<dbReference type="InterPro" id="IPR011994">
    <property type="entry name" value="Cytidylate_kinase_dom"/>
</dbReference>
<evidence type="ECO:0000313" key="11">
    <source>
        <dbReference type="EMBL" id="HGE66569.1"/>
    </source>
</evidence>
<dbReference type="GO" id="GO:0005737">
    <property type="term" value="C:cytoplasm"/>
    <property type="evidence" value="ECO:0007669"/>
    <property type="project" value="UniProtKB-SubCell"/>
</dbReference>
<keyword evidence="7 10" id="KW-0067">ATP-binding</keyword>
<comment type="subcellular location">
    <subcellularLocation>
        <location evidence="1 10">Cytoplasm</location>
    </subcellularLocation>
</comment>
<dbReference type="GO" id="GO:0006220">
    <property type="term" value="P:pyrimidine nucleotide metabolic process"/>
    <property type="evidence" value="ECO:0007669"/>
    <property type="project" value="UniProtKB-UniRule"/>
</dbReference>
<evidence type="ECO:0000256" key="2">
    <source>
        <dbReference type="ARBA" id="ARBA00011005"/>
    </source>
</evidence>
<evidence type="ECO:0000256" key="8">
    <source>
        <dbReference type="ARBA" id="ARBA00047615"/>
    </source>
</evidence>
<dbReference type="EMBL" id="DTPI01000031">
    <property type="protein sequence ID" value="HGE66569.1"/>
    <property type="molecule type" value="Genomic_DNA"/>
</dbReference>
<dbReference type="InterPro" id="IPR027417">
    <property type="entry name" value="P-loop_NTPase"/>
</dbReference>
<evidence type="ECO:0000313" key="13">
    <source>
        <dbReference type="EMBL" id="HHF48107.1"/>
    </source>
</evidence>